<feature type="region of interest" description="Disordered" evidence="5">
    <location>
        <begin position="1"/>
        <end position="53"/>
    </location>
</feature>
<feature type="compositionally biased region" description="Basic and acidic residues" evidence="5">
    <location>
        <begin position="734"/>
        <end position="743"/>
    </location>
</feature>
<dbReference type="GO" id="GO:0005815">
    <property type="term" value="C:microtubule organizing center"/>
    <property type="evidence" value="ECO:0007669"/>
    <property type="project" value="UniProtKB-SubCell"/>
</dbReference>
<feature type="domain" description="Cep57 centrosome microtubule-binding" evidence="6">
    <location>
        <begin position="970"/>
        <end position="1039"/>
    </location>
</feature>
<dbReference type="Proteomes" id="UP000307440">
    <property type="component" value="Unassembled WGS sequence"/>
</dbReference>
<dbReference type="Pfam" id="PF14197">
    <property type="entry name" value="Cep57_CLD_2"/>
    <property type="match status" value="1"/>
</dbReference>
<accession>A0A5C3KS67</accession>
<feature type="region of interest" description="Disordered" evidence="5">
    <location>
        <begin position="616"/>
        <end position="860"/>
    </location>
</feature>
<feature type="region of interest" description="Disordered" evidence="5">
    <location>
        <begin position="352"/>
        <end position="389"/>
    </location>
</feature>
<evidence type="ECO:0008006" key="10">
    <source>
        <dbReference type="Google" id="ProtNLM"/>
    </source>
</evidence>
<evidence type="ECO:0000256" key="2">
    <source>
        <dbReference type="ARBA" id="ARBA00022490"/>
    </source>
</evidence>
<evidence type="ECO:0000256" key="5">
    <source>
        <dbReference type="SAM" id="MobiDB-lite"/>
    </source>
</evidence>
<reference evidence="8 9" key="1">
    <citation type="journal article" date="2019" name="Nat. Ecol. Evol.">
        <title>Megaphylogeny resolves global patterns of mushroom evolution.</title>
        <authorList>
            <person name="Varga T."/>
            <person name="Krizsan K."/>
            <person name="Foldi C."/>
            <person name="Dima B."/>
            <person name="Sanchez-Garcia M."/>
            <person name="Sanchez-Ramirez S."/>
            <person name="Szollosi G.J."/>
            <person name="Szarkandi J.G."/>
            <person name="Papp V."/>
            <person name="Albert L."/>
            <person name="Andreopoulos W."/>
            <person name="Angelini C."/>
            <person name="Antonin V."/>
            <person name="Barry K.W."/>
            <person name="Bougher N.L."/>
            <person name="Buchanan P."/>
            <person name="Buyck B."/>
            <person name="Bense V."/>
            <person name="Catcheside P."/>
            <person name="Chovatia M."/>
            <person name="Cooper J."/>
            <person name="Damon W."/>
            <person name="Desjardin D."/>
            <person name="Finy P."/>
            <person name="Geml J."/>
            <person name="Haridas S."/>
            <person name="Hughes K."/>
            <person name="Justo A."/>
            <person name="Karasinski D."/>
            <person name="Kautmanova I."/>
            <person name="Kiss B."/>
            <person name="Kocsube S."/>
            <person name="Kotiranta H."/>
            <person name="LaButti K.M."/>
            <person name="Lechner B.E."/>
            <person name="Liimatainen K."/>
            <person name="Lipzen A."/>
            <person name="Lukacs Z."/>
            <person name="Mihaltcheva S."/>
            <person name="Morgado L.N."/>
            <person name="Niskanen T."/>
            <person name="Noordeloos M.E."/>
            <person name="Ohm R.A."/>
            <person name="Ortiz-Santana B."/>
            <person name="Ovrebo C."/>
            <person name="Racz N."/>
            <person name="Riley R."/>
            <person name="Savchenko A."/>
            <person name="Shiryaev A."/>
            <person name="Soop K."/>
            <person name="Spirin V."/>
            <person name="Szebenyi C."/>
            <person name="Tomsovsky M."/>
            <person name="Tulloss R.E."/>
            <person name="Uehling J."/>
            <person name="Grigoriev I.V."/>
            <person name="Vagvolgyi C."/>
            <person name="Papp T."/>
            <person name="Martin F.M."/>
            <person name="Miettinen O."/>
            <person name="Hibbett D.S."/>
            <person name="Nagy L.G."/>
        </authorList>
    </citation>
    <scope>NUCLEOTIDE SEQUENCE [LARGE SCALE GENOMIC DNA]</scope>
    <source>
        <strain evidence="8 9">CBS 121175</strain>
    </source>
</reference>
<feature type="compositionally biased region" description="Gly residues" evidence="5">
    <location>
        <begin position="931"/>
        <end position="945"/>
    </location>
</feature>
<name>A0A5C3KS67_COPMA</name>
<keyword evidence="9" id="KW-1185">Reference proteome</keyword>
<dbReference type="EMBL" id="ML210219">
    <property type="protein sequence ID" value="TFK23421.1"/>
    <property type="molecule type" value="Genomic_DNA"/>
</dbReference>
<keyword evidence="3" id="KW-0206">Cytoskeleton</keyword>
<comment type="subcellular location">
    <subcellularLocation>
        <location evidence="1">Cytoplasm</location>
        <location evidence="1">Cytoskeleton</location>
        <location evidence="1">Microtubule organizing center</location>
    </subcellularLocation>
</comment>
<dbReference type="PANTHER" id="PTHR19336">
    <property type="entry name" value="UNCHARACTERIZED DUF1167"/>
    <property type="match status" value="1"/>
</dbReference>
<feature type="compositionally biased region" description="Acidic residues" evidence="5">
    <location>
        <begin position="637"/>
        <end position="655"/>
    </location>
</feature>
<feature type="coiled-coil region" evidence="4">
    <location>
        <begin position="435"/>
        <end position="483"/>
    </location>
</feature>
<evidence type="ECO:0000256" key="4">
    <source>
        <dbReference type="SAM" id="Coils"/>
    </source>
</evidence>
<organism evidence="8 9">
    <name type="scientific">Coprinopsis marcescibilis</name>
    <name type="common">Agaric fungus</name>
    <name type="synonym">Psathyrella marcescibilis</name>
    <dbReference type="NCBI Taxonomy" id="230819"/>
    <lineage>
        <taxon>Eukaryota</taxon>
        <taxon>Fungi</taxon>
        <taxon>Dikarya</taxon>
        <taxon>Basidiomycota</taxon>
        <taxon>Agaricomycotina</taxon>
        <taxon>Agaricomycetes</taxon>
        <taxon>Agaricomycetidae</taxon>
        <taxon>Agaricales</taxon>
        <taxon>Agaricineae</taxon>
        <taxon>Psathyrellaceae</taxon>
        <taxon>Coprinopsis</taxon>
    </lineage>
</organism>
<feature type="compositionally biased region" description="Polar residues" evidence="5">
    <location>
        <begin position="305"/>
        <end position="317"/>
    </location>
</feature>
<dbReference type="GO" id="GO:0008017">
    <property type="term" value="F:microtubule binding"/>
    <property type="evidence" value="ECO:0007669"/>
    <property type="project" value="InterPro"/>
</dbReference>
<keyword evidence="2" id="KW-0963">Cytoplasm</keyword>
<feature type="region of interest" description="Disordered" evidence="5">
    <location>
        <begin position="197"/>
        <end position="333"/>
    </location>
</feature>
<feature type="compositionally biased region" description="Basic and acidic residues" evidence="5">
    <location>
        <begin position="14"/>
        <end position="26"/>
    </location>
</feature>
<dbReference type="Pfam" id="PF06657">
    <property type="entry name" value="Cep57_MT_bd"/>
    <property type="match status" value="1"/>
</dbReference>
<dbReference type="AlphaFoldDB" id="A0A5C3KS67"/>
<protein>
    <recommendedName>
        <fullName evidence="10">Cep57 centrosome microtubule-binding domain-containing protein</fullName>
    </recommendedName>
</protein>
<feature type="compositionally biased region" description="Polar residues" evidence="5">
    <location>
        <begin position="361"/>
        <end position="373"/>
    </location>
</feature>
<keyword evidence="4" id="KW-0175">Coiled coil</keyword>
<dbReference type="InterPro" id="IPR025925">
    <property type="entry name" value="PPC89_CLD"/>
</dbReference>
<dbReference type="OrthoDB" id="76453at2759"/>
<evidence type="ECO:0000256" key="1">
    <source>
        <dbReference type="ARBA" id="ARBA00004267"/>
    </source>
</evidence>
<feature type="compositionally biased region" description="Low complexity" evidence="5">
    <location>
        <begin position="214"/>
        <end position="229"/>
    </location>
</feature>
<feature type="compositionally biased region" description="Polar residues" evidence="5">
    <location>
        <begin position="279"/>
        <end position="296"/>
    </location>
</feature>
<sequence>MKRHTKGSAFDISIHNDEQEHTRRQLEQTLKSNITAIPLPPPSDDDDSRHFRHHNHSSVEYPRHAGEPGHFPDFPSFAHRSGEFVEADSQMHGWSYRTGDDDEGINPYGGETMSTAAHHASALTITAGLGGRGARRDVSMSGAEYDPDRPLNQIMAGVGKLSMFDDPSKSKHNASSFEPLVVDSTAELDRILESGFAQPHQISISRSVHPTPPTSASGSDSDPGSPSRSKLSDHLRNVAFSPKRPRTTQMHRLNASPAHQQQTQYPHLGSPLPKKKSQQQHQPNGTMDFSLTNMTPRPTRRVVSSHVSKTPVSQAQQPEVRLQPPTPSTASSKFTRMARGIAKEIEQNQIQDANAAAAAQTRPSSAPTQTTARRISHESPARERRKGGLVNKVDQSKSRIHLPDVTGLTMAVESPAKLGKEYYPYRANGAPRESEVQLLHTLSTVQNKLQQLNEENSVSRRRVRELEMELDECKRDVARERTRLLEREEVIVQQQTDLNTVRSSGSKGKARVTAANVSLNMQDQEEMTRRYKDAVEEKKALEALINSLRTHLTRLTSELASHQQLLVELRDLRDSDSRTLREKGIEIDKLNDEVERLAGEIEVLRGVVEEGLKERRASKEQVSQIIDQADLGMSRDEADDEEEETAQFTDEEEEGRGDVTSRASTPSLSFEATTVTTEESRAPLVAADKTIRTDHATVGSLGSSRFAPGNLTSTPHRVQFIDRREMEQIEAEVEERRSNRDEASDSFSPNMAVPLASSTNQRPRQQRRERPRDETVDDSMYVPDEPKRQRHDRSYFTVDEEEDGRPRTPPPRPHAPEPASAHAIRTLPDQQPPPQQSRAQQMRRPPPQQTAAVPETPFPQIRGERLERLFFSAPEHNPKTCTVCYRRRHREDPRRSFGWSAGAAHGPKRRETDSDEDEGFAEGPDGHDGMFAGGARRGGCEGGSKGKAREQGQVSTDPNAYRNAAGKTGAPPQTVVMRVVRDLEDDFTHYKSVYVELADGYKEMDAASDVPRRNMLAKHLREVVDILEQKGDQIASLYELLSFKDKPMGDSAVPSTRAFV</sequence>
<dbReference type="InterPro" id="IPR024957">
    <property type="entry name" value="Cep57_MT-bd_dom"/>
</dbReference>
<dbReference type="STRING" id="230819.A0A5C3KS67"/>
<feature type="compositionally biased region" description="Polar residues" evidence="5">
    <location>
        <begin position="661"/>
        <end position="677"/>
    </location>
</feature>
<evidence type="ECO:0000259" key="7">
    <source>
        <dbReference type="Pfam" id="PF14197"/>
    </source>
</evidence>
<feature type="domain" description="PPC89 centrosome localisation" evidence="7">
    <location>
        <begin position="541"/>
        <end position="616"/>
    </location>
</feature>
<feature type="coiled-coil region" evidence="4">
    <location>
        <begin position="524"/>
        <end position="607"/>
    </location>
</feature>
<evidence type="ECO:0000256" key="3">
    <source>
        <dbReference type="ARBA" id="ARBA00023212"/>
    </source>
</evidence>
<proteinExistence type="predicted"/>
<feature type="compositionally biased region" description="Polar residues" evidence="5">
    <location>
        <begin position="247"/>
        <end position="265"/>
    </location>
</feature>
<evidence type="ECO:0000313" key="9">
    <source>
        <dbReference type="Proteomes" id="UP000307440"/>
    </source>
</evidence>
<evidence type="ECO:0000259" key="6">
    <source>
        <dbReference type="Pfam" id="PF06657"/>
    </source>
</evidence>
<gene>
    <name evidence="8" type="ORF">FA15DRAFT_620875</name>
</gene>
<evidence type="ECO:0000313" key="8">
    <source>
        <dbReference type="EMBL" id="TFK23421.1"/>
    </source>
</evidence>
<dbReference type="InterPro" id="IPR051756">
    <property type="entry name" value="Centrosomal_MT-associated"/>
</dbReference>
<feature type="region of interest" description="Disordered" evidence="5">
    <location>
        <begin position="891"/>
        <end position="969"/>
    </location>
</feature>
<dbReference type="PANTHER" id="PTHR19336:SF9">
    <property type="entry name" value="SPINDLE POLE BODY PROTEIN PPC89"/>
    <property type="match status" value="1"/>
</dbReference>